<accession>A0A4Z2HJ11</accession>
<evidence type="ECO:0000313" key="2">
    <source>
        <dbReference type="Proteomes" id="UP000314294"/>
    </source>
</evidence>
<evidence type="ECO:0000313" key="1">
    <source>
        <dbReference type="EMBL" id="TNN65796.1"/>
    </source>
</evidence>
<proteinExistence type="predicted"/>
<reference evidence="1 2" key="1">
    <citation type="submission" date="2019-03" db="EMBL/GenBank/DDBJ databases">
        <title>First draft genome of Liparis tanakae, snailfish: a comprehensive survey of snailfish specific genes.</title>
        <authorList>
            <person name="Kim W."/>
            <person name="Song I."/>
            <person name="Jeong J.-H."/>
            <person name="Kim D."/>
            <person name="Kim S."/>
            <person name="Ryu S."/>
            <person name="Song J.Y."/>
            <person name="Lee S.K."/>
        </authorList>
    </citation>
    <scope>NUCLEOTIDE SEQUENCE [LARGE SCALE GENOMIC DNA]</scope>
    <source>
        <tissue evidence="1">Muscle</tissue>
    </source>
</reference>
<keyword evidence="2" id="KW-1185">Reference proteome</keyword>
<comment type="caution">
    <text evidence="1">The sequence shown here is derived from an EMBL/GenBank/DDBJ whole genome shotgun (WGS) entry which is preliminary data.</text>
</comment>
<gene>
    <name evidence="1" type="ORF">EYF80_023948</name>
</gene>
<protein>
    <submittedName>
        <fullName evidence="1">Uncharacterized protein</fullName>
    </submittedName>
</protein>
<organism evidence="1 2">
    <name type="scientific">Liparis tanakae</name>
    <name type="common">Tanaka's snailfish</name>
    <dbReference type="NCBI Taxonomy" id="230148"/>
    <lineage>
        <taxon>Eukaryota</taxon>
        <taxon>Metazoa</taxon>
        <taxon>Chordata</taxon>
        <taxon>Craniata</taxon>
        <taxon>Vertebrata</taxon>
        <taxon>Euteleostomi</taxon>
        <taxon>Actinopterygii</taxon>
        <taxon>Neopterygii</taxon>
        <taxon>Teleostei</taxon>
        <taxon>Neoteleostei</taxon>
        <taxon>Acanthomorphata</taxon>
        <taxon>Eupercaria</taxon>
        <taxon>Perciformes</taxon>
        <taxon>Cottioidei</taxon>
        <taxon>Cottales</taxon>
        <taxon>Liparidae</taxon>
        <taxon>Liparis</taxon>
    </lineage>
</organism>
<name>A0A4Z2HJ11_9TELE</name>
<dbReference type="Proteomes" id="UP000314294">
    <property type="component" value="Unassembled WGS sequence"/>
</dbReference>
<dbReference type="AlphaFoldDB" id="A0A4Z2HJ11"/>
<dbReference type="EMBL" id="SRLO01000229">
    <property type="protein sequence ID" value="TNN65796.1"/>
    <property type="molecule type" value="Genomic_DNA"/>
</dbReference>
<sequence>MSFNLFIPGMDAYIINVLSSSQRHAGSYHLRNATFPKPGCNACYSSCAVCPTRSWKDRKTDLENYFMYVIGDYGAACAWRWARGAATGHE</sequence>